<evidence type="ECO:0000313" key="8">
    <source>
        <dbReference type="EMBL" id="CAF3810821.1"/>
    </source>
</evidence>
<dbReference type="EMBL" id="CAJOAY010001210">
    <property type="protein sequence ID" value="CAF3810821.1"/>
    <property type="molecule type" value="Genomic_DNA"/>
</dbReference>
<dbReference type="EMBL" id="CAJNOG010000109">
    <property type="protein sequence ID" value="CAF0955162.1"/>
    <property type="molecule type" value="Genomic_DNA"/>
</dbReference>
<keyword evidence="1" id="KW-1133">Transmembrane helix</keyword>
<gene>
    <name evidence="6" type="ORF">BJG266_LOCUS23647</name>
    <name evidence="2" type="ORF">IZO911_LOCUS5517</name>
    <name evidence="5" type="ORF">JYZ213_LOCUS13523</name>
    <name evidence="7" type="ORF">KXQ929_LOCUS8910</name>
    <name evidence="8" type="ORF">OKA104_LOCUS19051</name>
    <name evidence="9" type="ORF">OXD698_LOCUS20849</name>
    <name evidence="3" type="ORF">QVE165_LOCUS6452</name>
    <name evidence="4" type="ORF">VCS650_LOCUS10434</name>
</gene>
<accession>A0A814S8S5</accession>
<sequence length="204" mass="23426">MQDNLVDGYIRHEFRSVLNILIHFSFSLTQLVSVLAIIGLQIALTLTQTCPYRFGIGFWSFPFLLISPLSIWLVIWRRNSIVCFIAILIHFCSTLFATAIIIISFLVLIGQINFLCSISSLNSFYIMLNSSLIGITIFFKIFNYGEIILLYLLIRNNDETSAIFNEDYFENDDPLVSNVINVNIWRSWAAVIDETQKSPDIFFA</sequence>
<comment type="caution">
    <text evidence="6">The sequence shown here is derived from an EMBL/GenBank/DDBJ whole genome shotgun (WGS) entry which is preliminary data.</text>
</comment>
<evidence type="ECO:0000313" key="2">
    <source>
        <dbReference type="EMBL" id="CAF0775290.1"/>
    </source>
</evidence>
<proteinExistence type="predicted"/>
<evidence type="ECO:0000256" key="1">
    <source>
        <dbReference type="SAM" id="Phobius"/>
    </source>
</evidence>
<evidence type="ECO:0000313" key="6">
    <source>
        <dbReference type="EMBL" id="CAF1142852.1"/>
    </source>
</evidence>
<evidence type="ECO:0000313" key="11">
    <source>
        <dbReference type="Proteomes" id="UP000663877"/>
    </source>
</evidence>
<dbReference type="EMBL" id="CAJOAZ010001679">
    <property type="protein sequence ID" value="CAF3843834.1"/>
    <property type="molecule type" value="Genomic_DNA"/>
</dbReference>
<keyword evidence="10" id="KW-1185">Reference proteome</keyword>
<feature type="transmembrane region" description="Helical" evidence="1">
    <location>
        <begin position="56"/>
        <end position="75"/>
    </location>
</feature>
<dbReference type="EMBL" id="CAJNOE010000033">
    <property type="protein sequence ID" value="CAF0775290.1"/>
    <property type="molecule type" value="Genomic_DNA"/>
</dbReference>
<dbReference type="AlphaFoldDB" id="A0A814S8S5"/>
<dbReference type="EMBL" id="CAJNOI010000160">
    <property type="protein sequence ID" value="CAF1142852.1"/>
    <property type="molecule type" value="Genomic_DNA"/>
</dbReference>
<dbReference type="Proteomes" id="UP000663881">
    <property type="component" value="Unassembled WGS sequence"/>
</dbReference>
<evidence type="ECO:0000313" key="10">
    <source>
        <dbReference type="Proteomes" id="UP000663832"/>
    </source>
</evidence>
<keyword evidence="1" id="KW-0812">Transmembrane</keyword>
<dbReference type="Proteomes" id="UP000663832">
    <property type="component" value="Unassembled WGS sequence"/>
</dbReference>
<evidence type="ECO:0000313" key="4">
    <source>
        <dbReference type="EMBL" id="CAF0922103.1"/>
    </source>
</evidence>
<dbReference type="Proteomes" id="UP000663860">
    <property type="component" value="Unassembled WGS sequence"/>
</dbReference>
<reference evidence="6" key="1">
    <citation type="submission" date="2021-02" db="EMBL/GenBank/DDBJ databases">
        <authorList>
            <person name="Nowell W R."/>
        </authorList>
    </citation>
    <scope>NUCLEOTIDE SEQUENCE</scope>
</reference>
<keyword evidence="1" id="KW-0472">Membrane</keyword>
<protein>
    <submittedName>
        <fullName evidence="6">Uncharacterized protein</fullName>
    </submittedName>
</protein>
<evidence type="ECO:0000313" key="3">
    <source>
        <dbReference type="EMBL" id="CAF0843740.1"/>
    </source>
</evidence>
<feature type="transmembrane region" description="Helical" evidence="1">
    <location>
        <begin position="82"/>
        <end position="112"/>
    </location>
</feature>
<name>A0A814S8S5_9BILA</name>
<dbReference type="EMBL" id="CAJOBB010000395">
    <property type="protein sequence ID" value="CAF3669899.1"/>
    <property type="molecule type" value="Genomic_DNA"/>
</dbReference>
<feature type="transmembrane region" description="Helical" evidence="1">
    <location>
        <begin position="132"/>
        <end position="154"/>
    </location>
</feature>
<evidence type="ECO:0000313" key="9">
    <source>
        <dbReference type="EMBL" id="CAF3843834.1"/>
    </source>
</evidence>
<evidence type="ECO:0000313" key="7">
    <source>
        <dbReference type="EMBL" id="CAF3669899.1"/>
    </source>
</evidence>
<feature type="transmembrane region" description="Helical" evidence="1">
    <location>
        <begin position="20"/>
        <end position="44"/>
    </location>
</feature>
<dbReference type="OrthoDB" id="9993701at2759"/>
<dbReference type="Proteomes" id="UP000663891">
    <property type="component" value="Unassembled WGS sequence"/>
</dbReference>
<dbReference type="EMBL" id="CAJNOM010000027">
    <property type="protein sequence ID" value="CAF0843740.1"/>
    <property type="molecule type" value="Genomic_DNA"/>
</dbReference>
<evidence type="ECO:0000313" key="5">
    <source>
        <dbReference type="EMBL" id="CAF0955162.1"/>
    </source>
</evidence>
<dbReference type="Proteomes" id="UP000663868">
    <property type="component" value="Unassembled WGS sequence"/>
</dbReference>
<dbReference type="EMBL" id="CAJNON010000075">
    <property type="protein sequence ID" value="CAF0922103.1"/>
    <property type="molecule type" value="Genomic_DNA"/>
</dbReference>
<organism evidence="6 11">
    <name type="scientific">Adineta steineri</name>
    <dbReference type="NCBI Taxonomy" id="433720"/>
    <lineage>
        <taxon>Eukaryota</taxon>
        <taxon>Metazoa</taxon>
        <taxon>Spiralia</taxon>
        <taxon>Gnathifera</taxon>
        <taxon>Rotifera</taxon>
        <taxon>Eurotatoria</taxon>
        <taxon>Bdelloidea</taxon>
        <taxon>Adinetida</taxon>
        <taxon>Adinetidae</taxon>
        <taxon>Adineta</taxon>
    </lineage>
</organism>
<dbReference type="Proteomes" id="UP000663877">
    <property type="component" value="Unassembled WGS sequence"/>
</dbReference>
<dbReference type="Proteomes" id="UP000663845">
    <property type="component" value="Unassembled WGS sequence"/>
</dbReference>
<dbReference type="Proteomes" id="UP000663844">
    <property type="component" value="Unassembled WGS sequence"/>
</dbReference>